<dbReference type="OrthoDB" id="1191332at2"/>
<proteinExistence type="predicted"/>
<reference evidence="1 2" key="1">
    <citation type="submission" date="2016-06" db="EMBL/GenBank/DDBJ databases">
        <title>Draft Genome Sequence of Tenacibaculum soleae UCD-KL19.</title>
        <authorList>
            <person name="Eisen J.A."/>
            <person name="Coil D.A."/>
            <person name="Lujan K.M."/>
        </authorList>
    </citation>
    <scope>NUCLEOTIDE SEQUENCE [LARGE SCALE GENOMIC DNA]</scope>
    <source>
        <strain evidence="1 2">UCD-KL19</strain>
    </source>
</reference>
<name>A0A1B9XZK6_9FLAO</name>
<dbReference type="AlphaFoldDB" id="A0A1B9XZK6"/>
<dbReference type="EMBL" id="MAKX01000002">
    <property type="protein sequence ID" value="OCK42974.1"/>
    <property type="molecule type" value="Genomic_DNA"/>
</dbReference>
<dbReference type="Proteomes" id="UP000093186">
    <property type="component" value="Unassembled WGS sequence"/>
</dbReference>
<comment type="caution">
    <text evidence="1">The sequence shown here is derived from an EMBL/GenBank/DDBJ whole genome shotgun (WGS) entry which is preliminary data.</text>
</comment>
<evidence type="ECO:0000313" key="1">
    <source>
        <dbReference type="EMBL" id="OCK42974.1"/>
    </source>
</evidence>
<evidence type="ECO:0000313" key="2">
    <source>
        <dbReference type="Proteomes" id="UP000093186"/>
    </source>
</evidence>
<sequence length="63" mass="6994">MMKKSILNLGKALNKAEQKNILGNGPTPTLQVCQCFITPGIPDSLPCDWKGRHLNCDTIVWEL</sequence>
<protein>
    <submittedName>
        <fullName evidence="1">Uncharacterized protein</fullName>
    </submittedName>
</protein>
<keyword evidence="2" id="KW-1185">Reference proteome</keyword>
<gene>
    <name evidence="1" type="ORF">BA195_08760</name>
</gene>
<accession>A0A1B9XZK6</accession>
<organism evidence="1 2">
    <name type="scientific">Tenacibaculum soleae</name>
    <dbReference type="NCBI Taxonomy" id="447689"/>
    <lineage>
        <taxon>Bacteria</taxon>
        <taxon>Pseudomonadati</taxon>
        <taxon>Bacteroidota</taxon>
        <taxon>Flavobacteriia</taxon>
        <taxon>Flavobacteriales</taxon>
        <taxon>Flavobacteriaceae</taxon>
        <taxon>Tenacibaculum</taxon>
    </lineage>
</organism>